<comment type="caution">
    <text evidence="2">The sequence shown here is derived from an EMBL/GenBank/DDBJ whole genome shotgun (WGS) entry which is preliminary data.</text>
</comment>
<feature type="region of interest" description="Disordered" evidence="1">
    <location>
        <begin position="31"/>
        <end position="52"/>
    </location>
</feature>
<evidence type="ECO:0000313" key="2">
    <source>
        <dbReference type="EMBL" id="MDE8648649.1"/>
    </source>
</evidence>
<protein>
    <submittedName>
        <fullName evidence="2">Uncharacterized protein</fullName>
    </submittedName>
</protein>
<dbReference type="RefSeq" id="WP_054826833.1">
    <property type="nucleotide sequence ID" value="NZ_FMBB01000004.1"/>
</dbReference>
<dbReference type="EMBL" id="JARDXE010000020">
    <property type="protein sequence ID" value="MDE8648649.1"/>
    <property type="molecule type" value="Genomic_DNA"/>
</dbReference>
<dbReference type="Proteomes" id="UP001217325">
    <property type="component" value="Unassembled WGS sequence"/>
</dbReference>
<gene>
    <name evidence="2" type="ORF">PXH69_27115</name>
</gene>
<name>A0AAW6LNS0_RHOSG</name>
<evidence type="ECO:0000256" key="1">
    <source>
        <dbReference type="SAM" id="MobiDB-lite"/>
    </source>
</evidence>
<sequence length="89" mass="9277">MQFPSCAVVPFTTPGGTGRAILTSEGVTVIESPPGTLTDRGVGDGSPWLKSNRPTATIIRHGRFRLSQANRSSSPPVIRGKSAMATPEG</sequence>
<evidence type="ECO:0000313" key="3">
    <source>
        <dbReference type="Proteomes" id="UP001217325"/>
    </source>
</evidence>
<organism evidence="2 3">
    <name type="scientific">Rhodococcus qingshengii</name>
    <dbReference type="NCBI Taxonomy" id="334542"/>
    <lineage>
        <taxon>Bacteria</taxon>
        <taxon>Bacillati</taxon>
        <taxon>Actinomycetota</taxon>
        <taxon>Actinomycetes</taxon>
        <taxon>Mycobacteriales</taxon>
        <taxon>Nocardiaceae</taxon>
        <taxon>Rhodococcus</taxon>
        <taxon>Rhodococcus erythropolis group</taxon>
    </lineage>
</organism>
<dbReference type="AlphaFoldDB" id="A0AAW6LNS0"/>
<reference evidence="2" key="1">
    <citation type="submission" date="2023-02" db="EMBL/GenBank/DDBJ databases">
        <title>A novel hydrolase synthesized by Rhodococcus erythropolis HQ is responsible for the detoxification of Zearalenone.</title>
        <authorList>
            <person name="Hu J."/>
            <person name="Xu J."/>
        </authorList>
    </citation>
    <scope>NUCLEOTIDE SEQUENCE</scope>
    <source>
        <strain evidence="2">HQ</strain>
    </source>
</reference>
<feature type="region of interest" description="Disordered" evidence="1">
    <location>
        <begin position="68"/>
        <end position="89"/>
    </location>
</feature>
<accession>A0AAW6LNS0</accession>
<proteinExistence type="predicted"/>